<accession>A0A2A2G816</accession>
<sequence>MSDLFIGTSGWSYKGWGNFYPKDIPQKDYLKYYIRHFNSVEVNATYYNLPTEKAVRNWKETADDKFHFSVKGHRRITHYNKMKDIDDPLNQYLSRIRRLGESLKTIFWQFPPNFKKNAERLDSFLEKLPEDQQFAFEFRHTSWLDEEVYNLLSDKNAAIVWHSSGKFPNDCTPTADFIYIRFHGLTGYRYNYKKSDLEPWAEIIQKQLEEGQDAQIYFNNPGGNAIESAQMMRNLLS</sequence>
<reference evidence="1 2" key="1">
    <citation type="submission" date="2017-08" db="EMBL/GenBank/DDBJ databases">
        <title>Aliifodinibius alkalisoli sp. nov., isolated from saline alkaline soil.</title>
        <authorList>
            <person name="Liu D."/>
            <person name="Zhang G."/>
        </authorList>
    </citation>
    <scope>NUCLEOTIDE SEQUENCE [LARGE SCALE GENOMIC DNA]</scope>
    <source>
        <strain evidence="1 2">WN023</strain>
    </source>
</reference>
<dbReference type="PANTHER" id="PTHR30348">
    <property type="entry name" value="UNCHARACTERIZED PROTEIN YECE"/>
    <property type="match status" value="1"/>
</dbReference>
<dbReference type="EMBL" id="NSKE01000008">
    <property type="protein sequence ID" value="PAU93438.1"/>
    <property type="molecule type" value="Genomic_DNA"/>
</dbReference>
<gene>
    <name evidence="1" type="ORF">CK503_11940</name>
</gene>
<organism evidence="1 2">
    <name type="scientific">Fodinibius salipaludis</name>
    <dbReference type="NCBI Taxonomy" id="2032627"/>
    <lineage>
        <taxon>Bacteria</taxon>
        <taxon>Pseudomonadati</taxon>
        <taxon>Balneolota</taxon>
        <taxon>Balneolia</taxon>
        <taxon>Balneolales</taxon>
        <taxon>Balneolaceae</taxon>
        <taxon>Fodinibius</taxon>
    </lineage>
</organism>
<comment type="caution">
    <text evidence="1">The sequence shown here is derived from an EMBL/GenBank/DDBJ whole genome shotgun (WGS) entry which is preliminary data.</text>
</comment>
<dbReference type="RefSeq" id="WP_095607050.1">
    <property type="nucleotide sequence ID" value="NZ_NSKE01000008.1"/>
</dbReference>
<dbReference type="AlphaFoldDB" id="A0A2A2G816"/>
<dbReference type="OrthoDB" id="9780310at2"/>
<proteinExistence type="predicted"/>
<dbReference type="InterPro" id="IPR002763">
    <property type="entry name" value="DUF72"/>
</dbReference>
<evidence type="ECO:0008006" key="3">
    <source>
        <dbReference type="Google" id="ProtNLM"/>
    </source>
</evidence>
<dbReference type="Gene3D" id="3.20.20.410">
    <property type="entry name" value="Protein of unknown function UPF0759"/>
    <property type="match status" value="1"/>
</dbReference>
<protein>
    <recommendedName>
        <fullName evidence="3">DUF72 domain-containing protein</fullName>
    </recommendedName>
</protein>
<dbReference type="Proteomes" id="UP000218831">
    <property type="component" value="Unassembled WGS sequence"/>
</dbReference>
<evidence type="ECO:0000313" key="2">
    <source>
        <dbReference type="Proteomes" id="UP000218831"/>
    </source>
</evidence>
<name>A0A2A2G816_9BACT</name>
<dbReference type="SUPFAM" id="SSF117396">
    <property type="entry name" value="TM1631-like"/>
    <property type="match status" value="1"/>
</dbReference>
<evidence type="ECO:0000313" key="1">
    <source>
        <dbReference type="EMBL" id="PAU93438.1"/>
    </source>
</evidence>
<dbReference type="PANTHER" id="PTHR30348:SF4">
    <property type="entry name" value="DUF72 DOMAIN-CONTAINING PROTEIN"/>
    <property type="match status" value="1"/>
</dbReference>
<dbReference type="InterPro" id="IPR036520">
    <property type="entry name" value="UPF0759_sf"/>
</dbReference>
<dbReference type="Pfam" id="PF01904">
    <property type="entry name" value="DUF72"/>
    <property type="match status" value="1"/>
</dbReference>
<keyword evidence="2" id="KW-1185">Reference proteome</keyword>